<feature type="chain" id="PRO_5021714701" evidence="1">
    <location>
        <begin position="22"/>
        <end position="203"/>
    </location>
</feature>
<evidence type="ECO:0000256" key="1">
    <source>
        <dbReference type="SAM" id="SignalP"/>
    </source>
</evidence>
<dbReference type="OrthoDB" id="9962609at2"/>
<sequence length="203" mass="21327">MLATVAVVAGALTAGIGTATAAGSADLAGIPGFGSVDARPCGPSYSTAVEKQVGDVTVRKNVTSQAFSGSSLTSQIGFRVADGEAPIVHRLTDYPPSAAYKLQRLRIQWFEEVDGTWNRREDDHPVMQVDDQTGAVTITGVWPIGTDFVFFYDVPWTVKVGSIQESGVGFTATGFAPQDWPVIDGAGIKAVDPEICHGPPGNM</sequence>
<reference evidence="2 3" key="1">
    <citation type="submission" date="2019-06" db="EMBL/GenBank/DDBJ databases">
        <title>Rhodococcus spaelei sp. nov., isolated from a cave.</title>
        <authorList>
            <person name="Lee S.D."/>
        </authorList>
    </citation>
    <scope>NUCLEOTIDE SEQUENCE [LARGE SCALE GENOMIC DNA]</scope>
    <source>
        <strain evidence="2 3">C9-5</strain>
    </source>
</reference>
<keyword evidence="1" id="KW-0732">Signal</keyword>
<organism evidence="2 3">
    <name type="scientific">Rhodococcus spelaei</name>
    <dbReference type="NCBI Taxonomy" id="2546320"/>
    <lineage>
        <taxon>Bacteria</taxon>
        <taxon>Bacillati</taxon>
        <taxon>Actinomycetota</taxon>
        <taxon>Actinomycetes</taxon>
        <taxon>Mycobacteriales</taxon>
        <taxon>Nocardiaceae</taxon>
        <taxon>Rhodococcus</taxon>
    </lineage>
</organism>
<gene>
    <name evidence="2" type="ORF">FK531_01245</name>
</gene>
<comment type="caution">
    <text evidence="2">The sequence shown here is derived from an EMBL/GenBank/DDBJ whole genome shotgun (WGS) entry which is preliminary data.</text>
</comment>
<dbReference type="Proteomes" id="UP000316256">
    <property type="component" value="Unassembled WGS sequence"/>
</dbReference>
<dbReference type="EMBL" id="VIGH01000001">
    <property type="protein sequence ID" value="TQF74750.1"/>
    <property type="molecule type" value="Genomic_DNA"/>
</dbReference>
<keyword evidence="3" id="KW-1185">Reference proteome</keyword>
<dbReference type="RefSeq" id="WP_142094834.1">
    <property type="nucleotide sequence ID" value="NZ_VIGH01000001.1"/>
</dbReference>
<protein>
    <submittedName>
        <fullName evidence="2">Uncharacterized protein</fullName>
    </submittedName>
</protein>
<name>A0A541BQZ4_9NOCA</name>
<proteinExistence type="predicted"/>
<feature type="signal peptide" evidence="1">
    <location>
        <begin position="1"/>
        <end position="21"/>
    </location>
</feature>
<dbReference type="AlphaFoldDB" id="A0A541BQZ4"/>
<accession>A0A541BQZ4</accession>
<evidence type="ECO:0000313" key="3">
    <source>
        <dbReference type="Proteomes" id="UP000316256"/>
    </source>
</evidence>
<evidence type="ECO:0000313" key="2">
    <source>
        <dbReference type="EMBL" id="TQF74750.1"/>
    </source>
</evidence>